<keyword evidence="1" id="KW-0808">Transferase</keyword>
<protein>
    <submittedName>
        <fullName evidence="1">Methyltransferase type 11</fullName>
    </submittedName>
</protein>
<reference evidence="1 2" key="1">
    <citation type="submission" date="2018-06" db="EMBL/GenBank/DDBJ databases">
        <title>OYT1 Genome Sequencing.</title>
        <authorList>
            <person name="Kato S."/>
            <person name="Itoh T."/>
            <person name="Ohkuma M."/>
        </authorList>
    </citation>
    <scope>NUCLEOTIDE SEQUENCE [LARGE SCALE GENOMIC DNA]</scope>
    <source>
        <strain evidence="1 2">OYT1</strain>
    </source>
</reference>
<proteinExistence type="predicted"/>
<keyword evidence="1" id="KW-0489">Methyltransferase</keyword>
<dbReference type="AlphaFoldDB" id="A0A2Z6GDA2"/>
<organism evidence="1 2">
    <name type="scientific">Ferriphaselus amnicola</name>
    <dbReference type="NCBI Taxonomy" id="1188319"/>
    <lineage>
        <taxon>Bacteria</taxon>
        <taxon>Pseudomonadati</taxon>
        <taxon>Pseudomonadota</taxon>
        <taxon>Betaproteobacteria</taxon>
        <taxon>Nitrosomonadales</taxon>
        <taxon>Gallionellaceae</taxon>
        <taxon>Ferriphaselus</taxon>
    </lineage>
</organism>
<evidence type="ECO:0000313" key="2">
    <source>
        <dbReference type="Proteomes" id="UP000033070"/>
    </source>
</evidence>
<evidence type="ECO:0000313" key="1">
    <source>
        <dbReference type="EMBL" id="BBE51410.1"/>
    </source>
</evidence>
<dbReference type="GO" id="GO:0032259">
    <property type="term" value="P:methylation"/>
    <property type="evidence" value="ECO:0007669"/>
    <property type="project" value="UniProtKB-KW"/>
</dbReference>
<dbReference type="Proteomes" id="UP000033070">
    <property type="component" value="Chromosome"/>
</dbReference>
<name>A0A2Z6GDA2_9PROT</name>
<dbReference type="KEGG" id="fam:OYT1_ch1883"/>
<dbReference type="EMBL" id="AP018738">
    <property type="protein sequence ID" value="BBE51410.1"/>
    <property type="molecule type" value="Genomic_DNA"/>
</dbReference>
<gene>
    <name evidence="1" type="ORF">OYT1_ch1883</name>
</gene>
<dbReference type="GO" id="GO:0008168">
    <property type="term" value="F:methyltransferase activity"/>
    <property type="evidence" value="ECO:0007669"/>
    <property type="project" value="UniProtKB-KW"/>
</dbReference>
<accession>A0A2Z6GDA2</accession>
<keyword evidence="2" id="KW-1185">Reference proteome</keyword>
<sequence length="120" mass="13167">MAFPVGSTDEFWDSMVKGSAPIQMMKKGLGEALWREKEKLALAWLEETLPALKEPLTSDAWLGVGVSCGTTSRSGLSAGILISWLCIRSRALWCWGKGLATGYSRRTANVVVWNTVICFL</sequence>